<protein>
    <submittedName>
        <fullName evidence="2">Uncharacterized protein</fullName>
    </submittedName>
</protein>
<organism evidence="2 3">
    <name type="scientific">Oryza meyeriana var. granulata</name>
    <dbReference type="NCBI Taxonomy" id="110450"/>
    <lineage>
        <taxon>Eukaryota</taxon>
        <taxon>Viridiplantae</taxon>
        <taxon>Streptophyta</taxon>
        <taxon>Embryophyta</taxon>
        <taxon>Tracheophyta</taxon>
        <taxon>Spermatophyta</taxon>
        <taxon>Magnoliopsida</taxon>
        <taxon>Liliopsida</taxon>
        <taxon>Poales</taxon>
        <taxon>Poaceae</taxon>
        <taxon>BOP clade</taxon>
        <taxon>Oryzoideae</taxon>
        <taxon>Oryzeae</taxon>
        <taxon>Oryzinae</taxon>
        <taxon>Oryza</taxon>
        <taxon>Oryza meyeriana</taxon>
    </lineage>
</organism>
<accession>A0A6G1BJR5</accession>
<name>A0A6G1BJR5_9ORYZ</name>
<keyword evidence="3" id="KW-1185">Reference proteome</keyword>
<proteinExistence type="predicted"/>
<feature type="compositionally biased region" description="Basic and acidic residues" evidence="1">
    <location>
        <begin position="89"/>
        <end position="100"/>
    </location>
</feature>
<sequence length="117" mass="13162">MATTISLFARGQRASDAPSILILLAHRWTTEQSAPLPPVSGVPRQIQPCGARWCQIRPPQAQRHWIQGELTIRRGSSEGSVRMELLLDERKNKTSEDERKKQKAIKSSNFIPYPSAT</sequence>
<gene>
    <name evidence="2" type="ORF">E2562_009614</name>
</gene>
<evidence type="ECO:0000313" key="2">
    <source>
        <dbReference type="EMBL" id="KAF0888031.1"/>
    </source>
</evidence>
<feature type="compositionally biased region" description="Polar residues" evidence="1">
    <location>
        <begin position="105"/>
        <end position="117"/>
    </location>
</feature>
<feature type="region of interest" description="Disordered" evidence="1">
    <location>
        <begin position="89"/>
        <end position="117"/>
    </location>
</feature>
<dbReference type="Proteomes" id="UP000479710">
    <property type="component" value="Unassembled WGS sequence"/>
</dbReference>
<evidence type="ECO:0000256" key="1">
    <source>
        <dbReference type="SAM" id="MobiDB-lite"/>
    </source>
</evidence>
<dbReference type="AlphaFoldDB" id="A0A6G1BJR5"/>
<dbReference type="EMBL" id="SPHZ02000012">
    <property type="protein sequence ID" value="KAF0888031.1"/>
    <property type="molecule type" value="Genomic_DNA"/>
</dbReference>
<evidence type="ECO:0000313" key="3">
    <source>
        <dbReference type="Proteomes" id="UP000479710"/>
    </source>
</evidence>
<comment type="caution">
    <text evidence="2">The sequence shown here is derived from an EMBL/GenBank/DDBJ whole genome shotgun (WGS) entry which is preliminary data.</text>
</comment>
<reference evidence="2 3" key="1">
    <citation type="submission" date="2019-11" db="EMBL/GenBank/DDBJ databases">
        <title>Whole genome sequence of Oryza granulata.</title>
        <authorList>
            <person name="Li W."/>
        </authorList>
    </citation>
    <scope>NUCLEOTIDE SEQUENCE [LARGE SCALE GENOMIC DNA]</scope>
    <source>
        <strain evidence="3">cv. Menghai</strain>
        <tissue evidence="2">Leaf</tissue>
    </source>
</reference>